<dbReference type="PROSITE" id="PS50928">
    <property type="entry name" value="ABC_TM1"/>
    <property type="match status" value="1"/>
</dbReference>
<name>A0A919H1S3_9ACTN</name>
<feature type="region of interest" description="Disordered" evidence="8">
    <location>
        <begin position="1"/>
        <end position="25"/>
    </location>
</feature>
<protein>
    <submittedName>
        <fullName evidence="10">Sugar ABC transporter permease</fullName>
    </submittedName>
</protein>
<keyword evidence="11" id="KW-1185">Reference proteome</keyword>
<dbReference type="InterPro" id="IPR000515">
    <property type="entry name" value="MetI-like"/>
</dbReference>
<dbReference type="Proteomes" id="UP000600026">
    <property type="component" value="Unassembled WGS sequence"/>
</dbReference>
<feature type="domain" description="ABC transmembrane type-1" evidence="9">
    <location>
        <begin position="94"/>
        <end position="285"/>
    </location>
</feature>
<keyword evidence="5 7" id="KW-1133">Transmembrane helix</keyword>
<feature type="transmembrane region" description="Helical" evidence="7">
    <location>
        <begin position="164"/>
        <end position="190"/>
    </location>
</feature>
<evidence type="ECO:0000256" key="1">
    <source>
        <dbReference type="ARBA" id="ARBA00004651"/>
    </source>
</evidence>
<dbReference type="EMBL" id="BNEE01000006">
    <property type="protein sequence ID" value="GHI87472.1"/>
    <property type="molecule type" value="Genomic_DNA"/>
</dbReference>
<feature type="transmembrane region" description="Helical" evidence="7">
    <location>
        <begin position="130"/>
        <end position="152"/>
    </location>
</feature>
<keyword evidence="3" id="KW-1003">Cell membrane</keyword>
<feature type="compositionally biased region" description="Low complexity" evidence="8">
    <location>
        <begin position="1"/>
        <end position="20"/>
    </location>
</feature>
<dbReference type="GO" id="GO:0005886">
    <property type="term" value="C:plasma membrane"/>
    <property type="evidence" value="ECO:0007669"/>
    <property type="project" value="UniProtKB-SubCell"/>
</dbReference>
<evidence type="ECO:0000256" key="4">
    <source>
        <dbReference type="ARBA" id="ARBA00022692"/>
    </source>
</evidence>
<accession>A0A919H1S3</accession>
<evidence type="ECO:0000256" key="2">
    <source>
        <dbReference type="ARBA" id="ARBA00022448"/>
    </source>
</evidence>
<dbReference type="Pfam" id="PF00528">
    <property type="entry name" value="BPD_transp_1"/>
    <property type="match status" value="1"/>
</dbReference>
<organism evidence="10 11">
    <name type="scientific">Streptomyces xanthophaeus</name>
    <dbReference type="NCBI Taxonomy" id="67385"/>
    <lineage>
        <taxon>Bacteria</taxon>
        <taxon>Bacillati</taxon>
        <taxon>Actinomycetota</taxon>
        <taxon>Actinomycetes</taxon>
        <taxon>Kitasatosporales</taxon>
        <taxon>Streptomycetaceae</taxon>
        <taxon>Streptomyces</taxon>
    </lineage>
</organism>
<evidence type="ECO:0000259" key="9">
    <source>
        <dbReference type="PROSITE" id="PS50928"/>
    </source>
</evidence>
<feature type="transmembrane region" description="Helical" evidence="7">
    <location>
        <begin position="264"/>
        <end position="285"/>
    </location>
</feature>
<gene>
    <name evidence="10" type="ORF">Sxan_48360</name>
</gene>
<dbReference type="Gene3D" id="1.10.3720.10">
    <property type="entry name" value="MetI-like"/>
    <property type="match status" value="1"/>
</dbReference>
<dbReference type="GO" id="GO:0055085">
    <property type="term" value="P:transmembrane transport"/>
    <property type="evidence" value="ECO:0007669"/>
    <property type="project" value="InterPro"/>
</dbReference>
<keyword evidence="4 7" id="KW-0812">Transmembrane</keyword>
<dbReference type="InterPro" id="IPR050901">
    <property type="entry name" value="BP-dep_ABC_trans_perm"/>
</dbReference>
<dbReference type="PANTHER" id="PTHR32243:SF18">
    <property type="entry name" value="INNER MEMBRANE ABC TRANSPORTER PERMEASE PROTEIN YCJP"/>
    <property type="match status" value="1"/>
</dbReference>
<comment type="caution">
    <text evidence="10">The sequence shown here is derived from an EMBL/GenBank/DDBJ whole genome shotgun (WGS) entry which is preliminary data.</text>
</comment>
<dbReference type="SUPFAM" id="SSF161098">
    <property type="entry name" value="MetI-like"/>
    <property type="match status" value="1"/>
</dbReference>
<sequence length="300" mass="32401">MSTSTAPKPASPSATPATPAQRLRTRPPVRPAGIAKNIGALLLAVLFVFPVYWMFSSALKPSSEILTKDPVFVFTPTLDNFTKATGVDQFWTYVTNSILVTVGAVVLSLLVALAASFAIARLKFKGRKGLVLAVMMAQMAPWEVMVIAMYLIARDSEILNSLPLLTAIYFVMILPFTIWTLRGFIAAVPVTLEEAAQIDGCTRGQAFRKVIFPLLAPGLMSTSLFGFITAWNEFAMVLILNKDKSAQTLPLWLTEFQGAFGNDWGATMAASSLFAVPVLLIFVFLQRKAVGGMTAGAVKG</sequence>
<comment type="similarity">
    <text evidence="7">Belongs to the binding-protein-dependent transport system permease family.</text>
</comment>
<comment type="subcellular location">
    <subcellularLocation>
        <location evidence="1 7">Cell membrane</location>
        <topology evidence="1 7">Multi-pass membrane protein</topology>
    </subcellularLocation>
</comment>
<evidence type="ECO:0000313" key="10">
    <source>
        <dbReference type="EMBL" id="GHI87472.1"/>
    </source>
</evidence>
<evidence type="ECO:0000256" key="8">
    <source>
        <dbReference type="SAM" id="MobiDB-lite"/>
    </source>
</evidence>
<evidence type="ECO:0000256" key="3">
    <source>
        <dbReference type="ARBA" id="ARBA00022475"/>
    </source>
</evidence>
<evidence type="ECO:0000256" key="5">
    <source>
        <dbReference type="ARBA" id="ARBA00022989"/>
    </source>
</evidence>
<proteinExistence type="inferred from homology"/>
<dbReference type="InterPro" id="IPR035906">
    <property type="entry name" value="MetI-like_sf"/>
</dbReference>
<reference evidence="10" key="1">
    <citation type="submission" date="2020-09" db="EMBL/GenBank/DDBJ databases">
        <title>Whole genome shotgun sequence of Streptomyces xanthophaeus NBRC 12829.</title>
        <authorList>
            <person name="Komaki H."/>
            <person name="Tamura T."/>
        </authorList>
    </citation>
    <scope>NUCLEOTIDE SEQUENCE</scope>
    <source>
        <strain evidence="10">NBRC 12829</strain>
    </source>
</reference>
<dbReference type="CDD" id="cd06261">
    <property type="entry name" value="TM_PBP2"/>
    <property type="match status" value="1"/>
</dbReference>
<evidence type="ECO:0000313" key="11">
    <source>
        <dbReference type="Proteomes" id="UP000600026"/>
    </source>
</evidence>
<keyword evidence="6 7" id="KW-0472">Membrane</keyword>
<dbReference type="AlphaFoldDB" id="A0A919H1S3"/>
<feature type="transmembrane region" description="Helical" evidence="7">
    <location>
        <begin position="98"/>
        <end position="118"/>
    </location>
</feature>
<keyword evidence="2 7" id="KW-0813">Transport</keyword>
<evidence type="ECO:0000256" key="7">
    <source>
        <dbReference type="RuleBase" id="RU363032"/>
    </source>
</evidence>
<feature type="transmembrane region" description="Helical" evidence="7">
    <location>
        <begin position="210"/>
        <end position="231"/>
    </location>
</feature>
<feature type="transmembrane region" description="Helical" evidence="7">
    <location>
        <begin position="34"/>
        <end position="55"/>
    </location>
</feature>
<dbReference type="PANTHER" id="PTHR32243">
    <property type="entry name" value="MALTOSE TRANSPORT SYSTEM PERMEASE-RELATED"/>
    <property type="match status" value="1"/>
</dbReference>
<evidence type="ECO:0000256" key="6">
    <source>
        <dbReference type="ARBA" id="ARBA00023136"/>
    </source>
</evidence>